<reference evidence="3" key="1">
    <citation type="submission" date="2016-10" db="EMBL/GenBank/DDBJ databases">
        <authorList>
            <person name="Varghese N."/>
            <person name="Submissions S."/>
        </authorList>
    </citation>
    <scope>NUCLEOTIDE SEQUENCE [LARGE SCALE GENOMIC DNA]</scope>
    <source>
        <strain evidence="3">CGMCC 4.3568</strain>
    </source>
</reference>
<name>A0A1I1AZ63_9PSEU</name>
<evidence type="ECO:0000313" key="3">
    <source>
        <dbReference type="Proteomes" id="UP000243799"/>
    </source>
</evidence>
<keyword evidence="3" id="KW-1185">Reference proteome</keyword>
<evidence type="ECO:0000313" key="2">
    <source>
        <dbReference type="EMBL" id="SFB43331.1"/>
    </source>
</evidence>
<protein>
    <submittedName>
        <fullName evidence="2">Uncharacterized protein</fullName>
    </submittedName>
</protein>
<feature type="region of interest" description="Disordered" evidence="1">
    <location>
        <begin position="36"/>
        <end position="55"/>
    </location>
</feature>
<dbReference type="Proteomes" id="UP000243799">
    <property type="component" value="Unassembled WGS sequence"/>
</dbReference>
<organism evidence="2 3">
    <name type="scientific">Amycolatopsis marina</name>
    <dbReference type="NCBI Taxonomy" id="490629"/>
    <lineage>
        <taxon>Bacteria</taxon>
        <taxon>Bacillati</taxon>
        <taxon>Actinomycetota</taxon>
        <taxon>Actinomycetes</taxon>
        <taxon>Pseudonocardiales</taxon>
        <taxon>Pseudonocardiaceae</taxon>
        <taxon>Amycolatopsis</taxon>
    </lineage>
</organism>
<dbReference type="OrthoDB" id="3699104at2"/>
<proteinExistence type="predicted"/>
<accession>A0A1I1AZ63</accession>
<dbReference type="AlphaFoldDB" id="A0A1I1AZ63"/>
<sequence length="166" mass="17427">MPLAQPHHLGRLAAAAVLVLGPWFLASCDNGDGTGGGYGTGDTTDTAAETNSEPAPQDGQAYFANGDHLGEKVSVTAAVDVPLNERALVLNAGEYGDNSLLVLLDQKAPNFQEGDLVTATGTVENFTYEQFSEKYNLVQAAIYDGYTDEQFLNQATVEAAKDAPTG</sequence>
<evidence type="ECO:0000256" key="1">
    <source>
        <dbReference type="SAM" id="MobiDB-lite"/>
    </source>
</evidence>
<gene>
    <name evidence="2" type="ORF">SAMN05216266_11186</name>
</gene>
<dbReference type="RefSeq" id="WP_143101867.1">
    <property type="nucleotide sequence ID" value="NZ_FOKG01000011.1"/>
</dbReference>
<dbReference type="EMBL" id="FOKG01000011">
    <property type="protein sequence ID" value="SFB43331.1"/>
    <property type="molecule type" value="Genomic_DNA"/>
</dbReference>